<organism evidence="1 2">
    <name type="scientific">Elysia crispata</name>
    <name type="common">lettuce slug</name>
    <dbReference type="NCBI Taxonomy" id="231223"/>
    <lineage>
        <taxon>Eukaryota</taxon>
        <taxon>Metazoa</taxon>
        <taxon>Spiralia</taxon>
        <taxon>Lophotrochozoa</taxon>
        <taxon>Mollusca</taxon>
        <taxon>Gastropoda</taxon>
        <taxon>Heterobranchia</taxon>
        <taxon>Euthyneura</taxon>
        <taxon>Panpulmonata</taxon>
        <taxon>Sacoglossa</taxon>
        <taxon>Placobranchoidea</taxon>
        <taxon>Plakobranchidae</taxon>
        <taxon>Elysia</taxon>
    </lineage>
</organism>
<accession>A0AAE1AIH7</accession>
<sequence length="166" mass="18847">MPEQVLSNVFSFHRDGIYKQQNQQIPPADFSSSWSPRLMDEYLEHWAAPQQALRTKFVCLGTEDIKVLFSSKHLLKAVSSRLTNKKCKGRICEGNEVNPLRAARCDDYSTPNHYHSVADLGIRMTKLGLQLGNSAWFNNAEHLSLNFAVPLGIPMQNLRASTLQFR</sequence>
<evidence type="ECO:0000313" key="2">
    <source>
        <dbReference type="Proteomes" id="UP001283361"/>
    </source>
</evidence>
<gene>
    <name evidence="1" type="ORF">RRG08_022159</name>
</gene>
<proteinExistence type="predicted"/>
<reference evidence="1" key="1">
    <citation type="journal article" date="2023" name="G3 (Bethesda)">
        <title>A reference genome for the long-term kleptoplast-retaining sea slug Elysia crispata morphotype clarki.</title>
        <authorList>
            <person name="Eastman K.E."/>
            <person name="Pendleton A.L."/>
            <person name="Shaikh M.A."/>
            <person name="Suttiyut T."/>
            <person name="Ogas R."/>
            <person name="Tomko P."/>
            <person name="Gavelis G."/>
            <person name="Widhalm J.R."/>
            <person name="Wisecaver J.H."/>
        </authorList>
    </citation>
    <scope>NUCLEOTIDE SEQUENCE</scope>
    <source>
        <strain evidence="1">ECLA1</strain>
    </source>
</reference>
<dbReference type="Proteomes" id="UP001283361">
    <property type="component" value="Unassembled WGS sequence"/>
</dbReference>
<comment type="caution">
    <text evidence="1">The sequence shown here is derived from an EMBL/GenBank/DDBJ whole genome shotgun (WGS) entry which is preliminary data.</text>
</comment>
<name>A0AAE1AIH7_9GAST</name>
<dbReference type="EMBL" id="JAWDGP010001827">
    <property type="protein sequence ID" value="KAK3787866.1"/>
    <property type="molecule type" value="Genomic_DNA"/>
</dbReference>
<keyword evidence="2" id="KW-1185">Reference proteome</keyword>
<protein>
    <submittedName>
        <fullName evidence="1">Uncharacterized protein</fullName>
    </submittedName>
</protein>
<evidence type="ECO:0000313" key="1">
    <source>
        <dbReference type="EMBL" id="KAK3787866.1"/>
    </source>
</evidence>
<dbReference type="AlphaFoldDB" id="A0AAE1AIH7"/>